<organism evidence="2">
    <name type="scientific">Chlamydomonas leiostraca</name>
    <dbReference type="NCBI Taxonomy" id="1034604"/>
    <lineage>
        <taxon>Eukaryota</taxon>
        <taxon>Viridiplantae</taxon>
        <taxon>Chlorophyta</taxon>
        <taxon>core chlorophytes</taxon>
        <taxon>Chlorophyceae</taxon>
        <taxon>CS clade</taxon>
        <taxon>Chlamydomonadales</taxon>
        <taxon>Chlamydomonadaceae</taxon>
        <taxon>Chlamydomonas</taxon>
    </lineage>
</organism>
<evidence type="ECO:0000313" key="2">
    <source>
        <dbReference type="EMBL" id="CAD8674580.1"/>
    </source>
</evidence>
<protein>
    <recommendedName>
        <fullName evidence="3">Arylamine N-acetyltransferase</fullName>
    </recommendedName>
</protein>
<dbReference type="PANTHER" id="PTHR11786:SF0">
    <property type="entry name" value="ARYLAMINE N-ACETYLTRANSFERASE 4-RELATED"/>
    <property type="match status" value="1"/>
</dbReference>
<dbReference type="InterPro" id="IPR038765">
    <property type="entry name" value="Papain-like_cys_pep_sf"/>
</dbReference>
<proteinExistence type="inferred from homology"/>
<comment type="similarity">
    <text evidence="1">Belongs to the arylamine N-acetyltransferase family.</text>
</comment>
<dbReference type="GO" id="GO:0016407">
    <property type="term" value="F:acetyltransferase activity"/>
    <property type="evidence" value="ECO:0007669"/>
    <property type="project" value="InterPro"/>
</dbReference>
<dbReference type="Pfam" id="PF00797">
    <property type="entry name" value="Acetyltransf_2"/>
    <property type="match status" value="2"/>
</dbReference>
<dbReference type="PANTHER" id="PTHR11786">
    <property type="entry name" value="N-HYDROXYARYLAMINE O-ACETYLTRANSFERASE"/>
    <property type="match status" value="1"/>
</dbReference>
<name>A0A7S0RDN1_9CHLO</name>
<reference evidence="2" key="1">
    <citation type="submission" date="2021-01" db="EMBL/GenBank/DDBJ databases">
        <authorList>
            <person name="Corre E."/>
            <person name="Pelletier E."/>
            <person name="Niang G."/>
            <person name="Scheremetjew M."/>
            <person name="Finn R."/>
            <person name="Kale V."/>
            <person name="Holt S."/>
            <person name="Cochrane G."/>
            <person name="Meng A."/>
            <person name="Brown T."/>
            <person name="Cohen L."/>
        </authorList>
    </citation>
    <scope>NUCLEOTIDE SEQUENCE</scope>
    <source>
        <strain evidence="2">SAG 11-49</strain>
    </source>
</reference>
<evidence type="ECO:0008006" key="3">
    <source>
        <dbReference type="Google" id="ProtNLM"/>
    </source>
</evidence>
<dbReference type="InterPro" id="IPR053710">
    <property type="entry name" value="Arylamine_NAT_domain_sf"/>
</dbReference>
<evidence type="ECO:0000256" key="1">
    <source>
        <dbReference type="ARBA" id="ARBA00006547"/>
    </source>
</evidence>
<dbReference type="InterPro" id="IPR001447">
    <property type="entry name" value="Arylamine_N-AcTrfase"/>
</dbReference>
<accession>A0A7S0RDN1</accession>
<dbReference type="Gene3D" id="3.30.2140.20">
    <property type="match status" value="1"/>
</dbReference>
<dbReference type="EMBL" id="HBFB01011358">
    <property type="protein sequence ID" value="CAD8674580.1"/>
    <property type="molecule type" value="Transcribed_RNA"/>
</dbReference>
<gene>
    <name evidence="2" type="ORF">CLEI1391_LOCUS6424</name>
</gene>
<dbReference type="AlphaFoldDB" id="A0A7S0RDN1"/>
<sequence>MSLSLEQLIAYLNRIGLDAQHGLPPPTLETLTKLQSNHVHEVSFENLSLLVPSFREQDVTPAGLKLDVPSLFRKVVVRRRGGYCFELNTLFAALLSGLGYTVRTGAARVVLDGVQLESRWDHYTDFSGQKRYLMTTHDHMVLFVSGGALPPGEAYLADVGFGGNTPTHPVLLPPRDFLLAQPPDFGPPPDPTTYAFRVRWGVCGTPRPAVATDIDQGYYLQVWANRGSIGQGHWCDLYYFTLAPYGPMDYTAANFFTSCFPESAFTKGPFCSRPDGMGGRITLFNGQLKHRDSAGVSQARGVGPGGLPVREVLSSTFDIHVAGEPIMGCEL</sequence>
<dbReference type="SUPFAM" id="SSF54001">
    <property type="entry name" value="Cysteine proteinases"/>
    <property type="match status" value="1"/>
</dbReference>